<proteinExistence type="predicted"/>
<sequence>MGRDWKVFQTDVLDLLRQYEGYMDFFERVGSLSDNSRPDAFARITRKDKKEIWILDAKNKSEIGEEDEKRMKKYIEQIKSNPVDVGLELSELTDHEVKGIFITPGKAESQYETVEFKGLHQFLQKELIYTDTDKIVRDVAKMVKRKKLSQSQARLLHQSLGPFRKRLEKVREDLSRLESDFVGLKLYTPPFDNLSFSPPADAVMKHSERNQVFLIDIPYSPEEAEKAEERAEDVEKYIDGEGYYVSLHNFDVDSRFACPPKQFKERVQEVLGVVSPETMAEVFMPKFEVEKKYRDGFIELVSDELGFKMRVSSEDDVNHRVEAFLNDDAVSRIKDRSVNSRKEFGEFHGDKWVQDLSVEEDLTVNYGNSESLESYKQSVKNIFHAAVNPVYSKKIARKTQQK</sequence>
<evidence type="ECO:0000313" key="2">
    <source>
        <dbReference type="Proteomes" id="UP000377803"/>
    </source>
</evidence>
<dbReference type="Proteomes" id="UP000377803">
    <property type="component" value="Chromosome"/>
</dbReference>
<evidence type="ECO:0000313" key="1">
    <source>
        <dbReference type="EMBL" id="QGA80531.1"/>
    </source>
</evidence>
<name>A0A5Q0UGN0_9ARCH</name>
<reference evidence="2" key="1">
    <citation type="submission" date="2019-05" db="EMBL/GenBank/DDBJ databases">
        <title>Candidatus Nanohalobium constans, a novel model system to study the DPANN nano-sized archaea: genomic and physiological characterization of a nanoarchaeon co-cultured with its chitinotrophic host.</title>
        <authorList>
            <person name="La Cono V."/>
            <person name="Arcadi E."/>
            <person name="Crisafi F."/>
            <person name="Denaro R."/>
            <person name="La Spada G."/>
            <person name="Messina E."/>
            <person name="Smedile F."/>
            <person name="Toshchakov S.V."/>
            <person name="Shevchenko M.A."/>
            <person name="Golyshin P.N."/>
            <person name="Golyshina O.V."/>
            <person name="Ferrer M."/>
            <person name="Rohde M."/>
            <person name="Mushegian A."/>
            <person name="Sorokin D.Y."/>
            <person name="Giuliano L."/>
            <person name="Yakimov M.M."/>
        </authorList>
    </citation>
    <scope>NUCLEOTIDE SEQUENCE [LARGE SCALE GENOMIC DNA]</scope>
    <source>
        <strain evidence="2">LC1Nh</strain>
    </source>
</reference>
<accession>A0A5Q0UGN0</accession>
<dbReference type="KEGG" id="ncon:LC1Nh_0639"/>
<dbReference type="RefSeq" id="WP_153550271.1">
    <property type="nucleotide sequence ID" value="NZ_CP040089.1"/>
</dbReference>
<keyword evidence="2" id="KW-1185">Reference proteome</keyword>
<protein>
    <submittedName>
        <fullName evidence="1">Uncharacterized protein</fullName>
    </submittedName>
</protein>
<gene>
    <name evidence="1" type="ORF">LC1Nh_0639</name>
</gene>
<organism evidence="1 2">
    <name type="scientific">Candidatus Nanohalobium constans</name>
    <dbReference type="NCBI Taxonomy" id="2565781"/>
    <lineage>
        <taxon>Archaea</taxon>
        <taxon>Candidatus Nanohalarchaeota</taxon>
        <taxon>Candidatus Nanohalobia</taxon>
        <taxon>Candidatus Nanohalobiales</taxon>
        <taxon>Candidatus Nanohalobiaceae</taxon>
        <taxon>Candidatus Nanohalobium</taxon>
    </lineage>
</organism>
<dbReference type="AlphaFoldDB" id="A0A5Q0UGN0"/>
<dbReference type="EMBL" id="CP040089">
    <property type="protein sequence ID" value="QGA80531.1"/>
    <property type="molecule type" value="Genomic_DNA"/>
</dbReference>
<dbReference type="GeneID" id="42365025"/>